<feature type="compositionally biased region" description="Polar residues" evidence="1">
    <location>
        <begin position="36"/>
        <end position="52"/>
    </location>
</feature>
<dbReference type="Proteomes" id="UP001500653">
    <property type="component" value="Unassembled WGS sequence"/>
</dbReference>
<evidence type="ECO:0000313" key="4">
    <source>
        <dbReference type="Proteomes" id="UP001500653"/>
    </source>
</evidence>
<comment type="caution">
    <text evidence="3">The sequence shown here is derived from an EMBL/GenBank/DDBJ whole genome shotgun (WGS) entry which is preliminary data.</text>
</comment>
<evidence type="ECO:0000313" key="3">
    <source>
        <dbReference type="EMBL" id="GAA1243804.1"/>
    </source>
</evidence>
<keyword evidence="4" id="KW-1185">Reference proteome</keyword>
<name>A0ABP4GYJ7_9PSEU</name>
<feature type="signal peptide" evidence="2">
    <location>
        <begin position="1"/>
        <end position="29"/>
    </location>
</feature>
<sequence length="115" mass="11196">MRKPTGKTMTVTLLAAGAVALGGAGSALAAGGESPADTQDNKQSSHGSSASVPSDAKLSGPVAIKKLPGGGIAVKKVDRDDAEAGTEGKPAEPQKGTPTELPDRGDTSVTTGSAE</sequence>
<gene>
    <name evidence="3" type="ORF">GCM10009676_31860</name>
</gene>
<proteinExistence type="predicted"/>
<keyword evidence="2" id="KW-0732">Signal</keyword>
<accession>A0ABP4GYJ7</accession>
<protein>
    <submittedName>
        <fullName evidence="3">Uncharacterized protein</fullName>
    </submittedName>
</protein>
<dbReference type="EMBL" id="BAAALN010000009">
    <property type="protein sequence ID" value="GAA1243804.1"/>
    <property type="molecule type" value="Genomic_DNA"/>
</dbReference>
<evidence type="ECO:0000256" key="1">
    <source>
        <dbReference type="SAM" id="MobiDB-lite"/>
    </source>
</evidence>
<evidence type="ECO:0000256" key="2">
    <source>
        <dbReference type="SAM" id="SignalP"/>
    </source>
</evidence>
<reference evidence="4" key="1">
    <citation type="journal article" date="2019" name="Int. J. Syst. Evol. Microbiol.">
        <title>The Global Catalogue of Microorganisms (GCM) 10K type strain sequencing project: providing services to taxonomists for standard genome sequencing and annotation.</title>
        <authorList>
            <consortium name="The Broad Institute Genomics Platform"/>
            <consortium name="The Broad Institute Genome Sequencing Center for Infectious Disease"/>
            <person name="Wu L."/>
            <person name="Ma J."/>
        </authorList>
    </citation>
    <scope>NUCLEOTIDE SEQUENCE [LARGE SCALE GENOMIC DNA]</scope>
    <source>
        <strain evidence="4">JCM 13023</strain>
    </source>
</reference>
<feature type="region of interest" description="Disordered" evidence="1">
    <location>
        <begin position="26"/>
        <end position="115"/>
    </location>
</feature>
<dbReference type="RefSeq" id="WP_253864366.1">
    <property type="nucleotide sequence ID" value="NZ_BAAALN010000009.1"/>
</dbReference>
<organism evidence="3 4">
    <name type="scientific">Prauserella halophila</name>
    <dbReference type="NCBI Taxonomy" id="185641"/>
    <lineage>
        <taxon>Bacteria</taxon>
        <taxon>Bacillati</taxon>
        <taxon>Actinomycetota</taxon>
        <taxon>Actinomycetes</taxon>
        <taxon>Pseudonocardiales</taxon>
        <taxon>Pseudonocardiaceae</taxon>
        <taxon>Prauserella</taxon>
    </lineage>
</organism>
<feature type="chain" id="PRO_5045905933" evidence="2">
    <location>
        <begin position="30"/>
        <end position="115"/>
    </location>
</feature>